<organism evidence="1 2">
    <name type="scientific">Candidatus Nanopelagicus abundans</name>
    <dbReference type="NCBI Taxonomy" id="1884916"/>
    <lineage>
        <taxon>Bacteria</taxon>
        <taxon>Bacillati</taxon>
        <taxon>Actinomycetota</taxon>
        <taxon>Actinomycetes</taxon>
        <taxon>Candidatus Nanopelagicales</taxon>
        <taxon>Candidatus Nanopelagicaceae</taxon>
        <taxon>Candidatus Nanopelagicus</taxon>
    </lineage>
</organism>
<keyword evidence="2" id="KW-1185">Reference proteome</keyword>
<dbReference type="Proteomes" id="UP000217210">
    <property type="component" value="Chromosome"/>
</dbReference>
<reference evidence="1 2" key="1">
    <citation type="submission" date="2016-07" db="EMBL/GenBank/DDBJ databases">
        <title>High microdiversification within the ubiquitous acI lineage of Actinobacteria.</title>
        <authorList>
            <person name="Neuenschwander S.M."/>
            <person name="Salcher M."/>
            <person name="Ghai R."/>
            <person name="Pernthaler J."/>
        </authorList>
    </citation>
    <scope>NUCLEOTIDE SEQUENCE [LARGE SCALE GENOMIC DNA]</scope>
    <source>
        <strain evidence="1">MMS-IIB-91</strain>
    </source>
</reference>
<proteinExistence type="predicted"/>
<name>A0A249L421_9ACTN</name>
<accession>A0A249L421</accession>
<dbReference type="EMBL" id="CP016779">
    <property type="protein sequence ID" value="ASY23757.1"/>
    <property type="molecule type" value="Genomic_DNA"/>
</dbReference>
<evidence type="ECO:0000313" key="2">
    <source>
        <dbReference type="Proteomes" id="UP000217210"/>
    </source>
</evidence>
<gene>
    <name evidence="1" type="ORF">B1sIIB91_02325</name>
</gene>
<sequence length="70" mass="7519">MIINCQTCVMREIACGDCVISVLLEIKPLPGKNAELTKGDEAAINLLSNAGLVPPLRFKAGRNLKLRNIG</sequence>
<dbReference type="KEGG" id="nab:B1sIIB91_02325"/>
<evidence type="ECO:0000313" key="1">
    <source>
        <dbReference type="EMBL" id="ASY23757.1"/>
    </source>
</evidence>
<protein>
    <submittedName>
        <fullName evidence="1">Uncharacterized protein</fullName>
    </submittedName>
</protein>
<dbReference type="AlphaFoldDB" id="A0A249L421"/>